<dbReference type="AlphaFoldDB" id="A0A067C3U8"/>
<keyword evidence="1" id="KW-0812">Transmembrane</keyword>
<sequence length="181" mass="20175">MWRHYYRHYKHLLRSLRQYGLHTARPGTVFEIVVGDPTCVILLHPIVPLIFAIDLASSPNYLACASVRVVQVANPQAFCLGCLYLSRTVWFAYGVILLASAAAKALRRERWFTTDVDPTVVALVVALIAGPLTLLLARIPPLMTLFHYLFASTTDDAQATEMVYALLFAVMPPKGHARLPL</sequence>
<dbReference type="OMA" id="PIMAFIN"/>
<organism evidence="2 3">
    <name type="scientific">Saprolegnia parasitica (strain CBS 223.65)</name>
    <dbReference type="NCBI Taxonomy" id="695850"/>
    <lineage>
        <taxon>Eukaryota</taxon>
        <taxon>Sar</taxon>
        <taxon>Stramenopiles</taxon>
        <taxon>Oomycota</taxon>
        <taxon>Saprolegniomycetes</taxon>
        <taxon>Saprolegniales</taxon>
        <taxon>Saprolegniaceae</taxon>
        <taxon>Saprolegnia</taxon>
    </lineage>
</organism>
<accession>A0A067C3U8</accession>
<evidence type="ECO:0000313" key="3">
    <source>
        <dbReference type="Proteomes" id="UP000030745"/>
    </source>
</evidence>
<dbReference type="KEGG" id="spar:SPRG_20967"/>
<reference evidence="2 3" key="1">
    <citation type="journal article" date="2013" name="PLoS Genet.">
        <title>Distinctive expansion of potential virulence genes in the genome of the oomycete fish pathogen Saprolegnia parasitica.</title>
        <authorList>
            <person name="Jiang R.H."/>
            <person name="de Bruijn I."/>
            <person name="Haas B.J."/>
            <person name="Belmonte R."/>
            <person name="Lobach L."/>
            <person name="Christie J."/>
            <person name="van den Ackerveken G."/>
            <person name="Bottin A."/>
            <person name="Bulone V."/>
            <person name="Diaz-Moreno S.M."/>
            <person name="Dumas B."/>
            <person name="Fan L."/>
            <person name="Gaulin E."/>
            <person name="Govers F."/>
            <person name="Grenville-Briggs L.J."/>
            <person name="Horner N.R."/>
            <person name="Levin J.Z."/>
            <person name="Mammella M."/>
            <person name="Meijer H.J."/>
            <person name="Morris P."/>
            <person name="Nusbaum C."/>
            <person name="Oome S."/>
            <person name="Phillips A.J."/>
            <person name="van Rooyen D."/>
            <person name="Rzeszutek E."/>
            <person name="Saraiva M."/>
            <person name="Secombes C.J."/>
            <person name="Seidl M.F."/>
            <person name="Snel B."/>
            <person name="Stassen J.H."/>
            <person name="Sykes S."/>
            <person name="Tripathy S."/>
            <person name="van den Berg H."/>
            <person name="Vega-Arreguin J.C."/>
            <person name="Wawra S."/>
            <person name="Young S.K."/>
            <person name="Zeng Q."/>
            <person name="Dieguez-Uribeondo J."/>
            <person name="Russ C."/>
            <person name="Tyler B.M."/>
            <person name="van West P."/>
        </authorList>
    </citation>
    <scope>NUCLEOTIDE SEQUENCE [LARGE SCALE GENOMIC DNA]</scope>
    <source>
        <strain evidence="2 3">CBS 223.65</strain>
    </source>
</reference>
<protein>
    <submittedName>
        <fullName evidence="2">Uncharacterized protein</fullName>
    </submittedName>
</protein>
<dbReference type="Proteomes" id="UP000030745">
    <property type="component" value="Unassembled WGS sequence"/>
</dbReference>
<name>A0A067C3U8_SAPPC</name>
<dbReference type="GeneID" id="24141921"/>
<dbReference type="OrthoDB" id="79627at2759"/>
<dbReference type="RefSeq" id="XP_012208116.1">
    <property type="nucleotide sequence ID" value="XM_012352726.1"/>
</dbReference>
<dbReference type="VEuPathDB" id="FungiDB:SPRG_20967"/>
<evidence type="ECO:0000256" key="1">
    <source>
        <dbReference type="SAM" id="Phobius"/>
    </source>
</evidence>
<evidence type="ECO:0000313" key="2">
    <source>
        <dbReference type="EMBL" id="KDO21196.1"/>
    </source>
</evidence>
<gene>
    <name evidence="2" type="ORF">SPRG_20967</name>
</gene>
<keyword evidence="1" id="KW-1133">Transmembrane helix</keyword>
<keyword evidence="3" id="KW-1185">Reference proteome</keyword>
<feature type="transmembrane region" description="Helical" evidence="1">
    <location>
        <begin position="118"/>
        <end position="137"/>
    </location>
</feature>
<proteinExistence type="predicted"/>
<feature type="transmembrane region" description="Helical" evidence="1">
    <location>
        <begin position="88"/>
        <end position="106"/>
    </location>
</feature>
<dbReference type="EMBL" id="KK583293">
    <property type="protein sequence ID" value="KDO21196.1"/>
    <property type="molecule type" value="Genomic_DNA"/>
</dbReference>
<keyword evidence="1" id="KW-0472">Membrane</keyword>